<protein>
    <submittedName>
        <fullName evidence="1">Uncharacterized protein</fullName>
    </submittedName>
</protein>
<evidence type="ECO:0000313" key="1">
    <source>
        <dbReference type="EMBL" id="VFK11295.1"/>
    </source>
</evidence>
<gene>
    <name evidence="1" type="ORF">BECKLPF1236B_GA0070989_102211</name>
</gene>
<reference evidence="1" key="1">
    <citation type="submission" date="2019-02" db="EMBL/GenBank/DDBJ databases">
        <authorList>
            <person name="Gruber-Vodicka R. H."/>
            <person name="Seah K. B. B."/>
        </authorList>
    </citation>
    <scope>NUCLEOTIDE SEQUENCE</scope>
    <source>
        <strain evidence="1">BECK_S313</strain>
    </source>
</reference>
<organism evidence="1">
    <name type="scientific">Candidatus Kentrum sp. LPFa</name>
    <dbReference type="NCBI Taxonomy" id="2126335"/>
    <lineage>
        <taxon>Bacteria</taxon>
        <taxon>Pseudomonadati</taxon>
        <taxon>Pseudomonadota</taxon>
        <taxon>Gammaproteobacteria</taxon>
        <taxon>Candidatus Kentrum</taxon>
    </lineage>
</organism>
<sequence>MAIWRFLADLQSIQESSTFLTYTETEMVKSAHFYSNVFLEFFQKKACFAFISR</sequence>
<name>A0A450W2Q7_9GAMM</name>
<dbReference type="AlphaFoldDB" id="A0A450W2Q7"/>
<dbReference type="EMBL" id="CAADFK010000022">
    <property type="protein sequence ID" value="VFK11295.1"/>
    <property type="molecule type" value="Genomic_DNA"/>
</dbReference>
<accession>A0A450W2Q7</accession>
<proteinExistence type="predicted"/>